<reference evidence="1 2" key="1">
    <citation type="submission" date="2019-04" db="EMBL/GenBank/DDBJ databases">
        <title>Streptomyces oryziradicis sp. nov., a novel actinomycete isolated from rhizosphere soil of rice (Oryza sativa L.).</title>
        <authorList>
            <person name="Li C."/>
        </authorList>
    </citation>
    <scope>NUCLEOTIDE SEQUENCE [LARGE SCALE GENOMIC DNA]</scope>
    <source>
        <strain evidence="1 2">NEAU-C40</strain>
    </source>
</reference>
<organism evidence="1 2">
    <name type="scientific">Actinacidiphila oryziradicis</name>
    <dbReference type="NCBI Taxonomy" id="2571141"/>
    <lineage>
        <taxon>Bacteria</taxon>
        <taxon>Bacillati</taxon>
        <taxon>Actinomycetota</taxon>
        <taxon>Actinomycetes</taxon>
        <taxon>Kitasatosporales</taxon>
        <taxon>Streptomycetaceae</taxon>
        <taxon>Actinacidiphila</taxon>
    </lineage>
</organism>
<dbReference type="RefSeq" id="WP_169317196.1">
    <property type="nucleotide sequence ID" value="NZ_JAOPYF010000583.1"/>
</dbReference>
<gene>
    <name evidence="1" type="ORF">FCI23_42310</name>
</gene>
<dbReference type="EMBL" id="SUMC01000082">
    <property type="protein sequence ID" value="TKA00630.1"/>
    <property type="molecule type" value="Genomic_DNA"/>
</dbReference>
<dbReference type="AlphaFoldDB" id="A0A4U0RWK9"/>
<evidence type="ECO:0000313" key="2">
    <source>
        <dbReference type="Proteomes" id="UP000305778"/>
    </source>
</evidence>
<accession>A0A4U0RWK9</accession>
<dbReference type="Proteomes" id="UP000305778">
    <property type="component" value="Unassembled WGS sequence"/>
</dbReference>
<comment type="caution">
    <text evidence="1">The sequence shown here is derived from an EMBL/GenBank/DDBJ whole genome shotgun (WGS) entry which is preliminary data.</text>
</comment>
<sequence length="242" mass="27628">MMDPLLEEVLEAHGGLDLWSGLTKVTARMSIGGPIWAIKGWPDALLQETVGIDTKVERSVFTPFTRPDLRSVFEVGPERVTLETLDGEQVEQRTDARAAFKGYVRSTPWDVLNLGYFVGYAFWNYLTTPFVFTYPGVVAREIEPWRESGQTWRRLHVTFPESIATHNPEQVFYFDHKGLQRRMDYVTEILGSTLVGHYTSHHQIFGGLVVPTRRRVFRRNPDGTVNLNMPSITIDVQDVSVE</sequence>
<protein>
    <submittedName>
        <fullName evidence="1">Uncharacterized protein</fullName>
    </submittedName>
</protein>
<proteinExistence type="predicted"/>
<name>A0A4U0RWK9_9ACTN</name>
<evidence type="ECO:0000313" key="1">
    <source>
        <dbReference type="EMBL" id="TKA00630.1"/>
    </source>
</evidence>
<keyword evidence="2" id="KW-1185">Reference proteome</keyword>